<dbReference type="PANTHER" id="PTHR43649">
    <property type="entry name" value="ARABINOSE-BINDING PROTEIN-RELATED"/>
    <property type="match status" value="1"/>
</dbReference>
<accession>A0A511JPR5</accession>
<dbReference type="SUPFAM" id="SSF53850">
    <property type="entry name" value="Periplasmic binding protein-like II"/>
    <property type="match status" value="1"/>
</dbReference>
<evidence type="ECO:0000313" key="2">
    <source>
        <dbReference type="Proteomes" id="UP000321049"/>
    </source>
</evidence>
<sequence length="556" mass="60953">MKLDLAPRLSHRGRKRATALVAATALIGLAACSSGSSGDDDTSENDAASMSSFAADTTFKATEPVTFSMLWTDWPETPITDTWEVFDEIEERTNVSLDLTNIPFSDAVEKRSLLISSGDAPDIIPLIYTGDEQQFAASGAVLPLSDYEEHMPNFRKYVQEWDLGDMVDNLRQADGKYYMTPGLQEVSVPTFTLLIRKDIFDEVGAPVPETWDDLREGLEKIKAKYPDSTPLADGFEGASMLNYAAHAFGTVAGWGFGNGTFYDEDSGEFIYAGASDGYKDMVEYFHGLVEDGLLDTESFTAANDGSGTVTEKFAAGQVFAASGANGTVNDFSTALDATVGKGNYEVVQIAPPGGEAGQVVEPRNFWNGFMLTSEAKNHPNFIAMLQFLDWLYYSPEARDLLRWGVEGETYTKADGKYTLKPEFSLDAFNINPDAETDILKDLGYSNDVLAGSTESRALKESYNAPQYVEYIDSVLSTRTPRDPFPPAPLDEAELEQASLLATPLKDTVDTNTLRFILGERPLSEWDAYVGELESQNLQGYLDLINGAHQRYAEDNG</sequence>
<comment type="caution">
    <text evidence="1">The sequence shown here is derived from an EMBL/GenBank/DDBJ whole genome shotgun (WGS) entry which is preliminary data.</text>
</comment>
<dbReference type="Pfam" id="PF13416">
    <property type="entry name" value="SBP_bac_8"/>
    <property type="match status" value="1"/>
</dbReference>
<dbReference type="PROSITE" id="PS51257">
    <property type="entry name" value="PROKAR_LIPOPROTEIN"/>
    <property type="match status" value="1"/>
</dbReference>
<dbReference type="AlphaFoldDB" id="A0A511JPR5"/>
<dbReference type="CDD" id="cd13583">
    <property type="entry name" value="PBP2_AlgQ_like_4"/>
    <property type="match status" value="1"/>
</dbReference>
<dbReference type="InterPro" id="IPR050490">
    <property type="entry name" value="Bact_solute-bd_prot1"/>
</dbReference>
<reference evidence="1 2" key="1">
    <citation type="submission" date="2019-07" db="EMBL/GenBank/DDBJ databases">
        <title>Whole genome shotgun sequence of Cellulomonas terrae NBRC 100819.</title>
        <authorList>
            <person name="Hosoyama A."/>
            <person name="Uohara A."/>
            <person name="Ohji S."/>
            <person name="Ichikawa N."/>
        </authorList>
    </citation>
    <scope>NUCLEOTIDE SEQUENCE [LARGE SCALE GENOMIC DNA]</scope>
    <source>
        <strain evidence="1 2">NBRC 100819</strain>
    </source>
</reference>
<evidence type="ECO:0000313" key="1">
    <source>
        <dbReference type="EMBL" id="GEL99976.1"/>
    </source>
</evidence>
<dbReference type="Proteomes" id="UP000321049">
    <property type="component" value="Unassembled WGS sequence"/>
</dbReference>
<dbReference type="OrthoDB" id="9787283at2"/>
<keyword evidence="2" id="KW-1185">Reference proteome</keyword>
<dbReference type="RefSeq" id="WP_146847582.1">
    <property type="nucleotide sequence ID" value="NZ_BJWH01000024.1"/>
</dbReference>
<name>A0A511JPR5_9CELL</name>
<dbReference type="Gene3D" id="3.40.190.10">
    <property type="entry name" value="Periplasmic binding protein-like II"/>
    <property type="match status" value="2"/>
</dbReference>
<proteinExistence type="predicted"/>
<dbReference type="InterPro" id="IPR006059">
    <property type="entry name" value="SBP"/>
</dbReference>
<organism evidence="1 2">
    <name type="scientific">Cellulomonas terrae</name>
    <dbReference type="NCBI Taxonomy" id="311234"/>
    <lineage>
        <taxon>Bacteria</taxon>
        <taxon>Bacillati</taxon>
        <taxon>Actinomycetota</taxon>
        <taxon>Actinomycetes</taxon>
        <taxon>Micrococcales</taxon>
        <taxon>Cellulomonadaceae</taxon>
        <taxon>Cellulomonas</taxon>
    </lineage>
</organism>
<gene>
    <name evidence="1" type="ORF">CTE05_35230</name>
</gene>
<dbReference type="EMBL" id="BJWH01000024">
    <property type="protein sequence ID" value="GEL99976.1"/>
    <property type="molecule type" value="Genomic_DNA"/>
</dbReference>
<protein>
    <submittedName>
        <fullName evidence="1">Sugar ABC transporter substrate-binding protein</fullName>
    </submittedName>
</protein>
<dbReference type="PANTHER" id="PTHR43649:SF17">
    <property type="entry name" value="ABC TRANSPORTER SOLUTE BINDING PROTEIN-SUGAR TRANSPORT"/>
    <property type="match status" value="1"/>
</dbReference>